<dbReference type="EMBL" id="MNZT01000085">
    <property type="protein sequence ID" value="OIP96440.1"/>
    <property type="molecule type" value="Genomic_DNA"/>
</dbReference>
<name>A0A1J5IYX5_9BACT</name>
<evidence type="ECO:0000256" key="4">
    <source>
        <dbReference type="ARBA" id="ARBA00023065"/>
    </source>
</evidence>
<dbReference type="Proteomes" id="UP000183245">
    <property type="component" value="Unassembled WGS sequence"/>
</dbReference>
<comment type="subcellular location">
    <subcellularLocation>
        <location evidence="1">Membrane</location>
    </subcellularLocation>
</comment>
<dbReference type="Pfam" id="PF00213">
    <property type="entry name" value="OSCP"/>
    <property type="match status" value="1"/>
</dbReference>
<dbReference type="InterPro" id="IPR000711">
    <property type="entry name" value="ATPase_OSCP/dsu"/>
</dbReference>
<accession>A0A1J5IYX5</accession>
<protein>
    <submittedName>
        <fullName evidence="7">Uncharacterized protein</fullName>
    </submittedName>
</protein>
<evidence type="ECO:0000313" key="7">
    <source>
        <dbReference type="EMBL" id="OIP96440.1"/>
    </source>
</evidence>
<dbReference type="GO" id="GO:0016020">
    <property type="term" value="C:membrane"/>
    <property type="evidence" value="ECO:0007669"/>
    <property type="project" value="UniProtKB-SubCell"/>
</dbReference>
<dbReference type="STRING" id="1817892.AUK40_04975"/>
<dbReference type="GO" id="GO:0046933">
    <property type="term" value="F:proton-transporting ATP synthase activity, rotational mechanism"/>
    <property type="evidence" value="ECO:0007669"/>
    <property type="project" value="InterPro"/>
</dbReference>
<evidence type="ECO:0000256" key="1">
    <source>
        <dbReference type="ARBA" id="ARBA00004370"/>
    </source>
</evidence>
<keyword evidence="2" id="KW-0813">Transport</keyword>
<evidence type="ECO:0000256" key="5">
    <source>
        <dbReference type="ARBA" id="ARBA00023136"/>
    </source>
</evidence>
<evidence type="ECO:0000313" key="8">
    <source>
        <dbReference type="Proteomes" id="UP000183245"/>
    </source>
</evidence>
<evidence type="ECO:0000256" key="6">
    <source>
        <dbReference type="ARBA" id="ARBA00023310"/>
    </source>
</evidence>
<keyword evidence="3" id="KW-0375">Hydrogen ion transport</keyword>
<sequence length="205" mass="23844">MNTTHEITKSKVIQALLGQIKTSEMLDQTHQQLQLAVSEIYYHPIMFKVLTASSTHIREKMDLFHVYMRQRDFCLFVQNFLSSLIETQEFGILDDQAKPTFLKLLNEEIKKIRLVNITVATYLSEYLKEWLHTEISTMVNYPFVLNVSVNTSIVGGMIMQSDQFGYEETIKSSLVSLGQKVYGYVHEIAQRYTKEEDTHLIHSKQ</sequence>
<organism evidence="7 8">
    <name type="scientific">Candidatus Wirthbacteria bacterium CG2_30_54_11</name>
    <dbReference type="NCBI Taxonomy" id="1817892"/>
    <lineage>
        <taxon>Bacteria</taxon>
        <taxon>Candidatus Wirthbacteria</taxon>
    </lineage>
</organism>
<dbReference type="AlphaFoldDB" id="A0A1J5IYX5"/>
<reference evidence="7 8" key="1">
    <citation type="journal article" date="2016" name="Environ. Microbiol.">
        <title>Genomic resolution of a cold subsurface aquifer community provides metabolic insights for novel microbes adapted to high CO concentrations.</title>
        <authorList>
            <person name="Probst A.J."/>
            <person name="Castelle C.J."/>
            <person name="Singh A."/>
            <person name="Brown C.T."/>
            <person name="Anantharaman K."/>
            <person name="Sharon I."/>
            <person name="Hug L.A."/>
            <person name="Burstein D."/>
            <person name="Emerson J.B."/>
            <person name="Thomas B.C."/>
            <person name="Banfield J.F."/>
        </authorList>
    </citation>
    <scope>NUCLEOTIDE SEQUENCE [LARGE SCALE GENOMIC DNA]</scope>
    <source>
        <strain evidence="7">CG2_30_54_11</strain>
    </source>
</reference>
<keyword evidence="6" id="KW-0066">ATP synthesis</keyword>
<keyword evidence="4" id="KW-0406">Ion transport</keyword>
<evidence type="ECO:0000256" key="2">
    <source>
        <dbReference type="ARBA" id="ARBA00022448"/>
    </source>
</evidence>
<keyword evidence="5" id="KW-0472">Membrane</keyword>
<gene>
    <name evidence="7" type="ORF">AUK40_04975</name>
</gene>
<comment type="caution">
    <text evidence="7">The sequence shown here is derived from an EMBL/GenBank/DDBJ whole genome shotgun (WGS) entry which is preliminary data.</text>
</comment>
<evidence type="ECO:0000256" key="3">
    <source>
        <dbReference type="ARBA" id="ARBA00022781"/>
    </source>
</evidence>
<proteinExistence type="predicted"/>